<name>A0A226EL93_FOLCA</name>
<evidence type="ECO:0000313" key="3">
    <source>
        <dbReference type="EMBL" id="OXA57897.1"/>
    </source>
</evidence>
<comment type="caution">
    <text evidence="3">The sequence shown here is derived from an EMBL/GenBank/DDBJ whole genome shotgun (WGS) entry which is preliminary data.</text>
</comment>
<reference evidence="3 4" key="1">
    <citation type="submission" date="2015-12" db="EMBL/GenBank/DDBJ databases">
        <title>The genome of Folsomia candida.</title>
        <authorList>
            <person name="Faddeeva A."/>
            <person name="Derks M.F."/>
            <person name="Anvar Y."/>
            <person name="Smit S."/>
            <person name="Van Straalen N."/>
            <person name="Roelofs D."/>
        </authorList>
    </citation>
    <scope>NUCLEOTIDE SEQUENCE [LARGE SCALE GENOMIC DNA]</scope>
    <source>
        <strain evidence="3 4">VU population</strain>
        <tissue evidence="3">Whole body</tissue>
    </source>
</reference>
<dbReference type="Proteomes" id="UP000198287">
    <property type="component" value="Unassembled WGS sequence"/>
</dbReference>
<dbReference type="OrthoDB" id="8890589at2759"/>
<keyword evidence="3" id="KW-0675">Receptor</keyword>
<dbReference type="EMBL" id="LNIX01000003">
    <property type="protein sequence ID" value="OXA57897.1"/>
    <property type="molecule type" value="Genomic_DNA"/>
</dbReference>
<proteinExistence type="predicted"/>
<feature type="chain" id="PRO_5013030981" evidence="2">
    <location>
        <begin position="20"/>
        <end position="102"/>
    </location>
</feature>
<dbReference type="AlphaFoldDB" id="A0A226EL93"/>
<feature type="compositionally biased region" description="Low complexity" evidence="1">
    <location>
        <begin position="30"/>
        <end position="42"/>
    </location>
</feature>
<keyword evidence="2" id="KW-0732">Signal</keyword>
<evidence type="ECO:0000313" key="4">
    <source>
        <dbReference type="Proteomes" id="UP000198287"/>
    </source>
</evidence>
<sequence>MAPLIKYILLLTLIQQSLGNSTNGKPRRSPSPSSSGPSTTFPSHDELKTLSRNITAILDAFSANYDKRVRPNYGGEPRDHVRSKHFQHLRSSHGDCMLCTFY</sequence>
<protein>
    <submittedName>
        <fullName evidence="3">Gamma-aminobutyric acid receptor subunit beta</fullName>
    </submittedName>
</protein>
<evidence type="ECO:0000256" key="2">
    <source>
        <dbReference type="SAM" id="SignalP"/>
    </source>
</evidence>
<feature type="region of interest" description="Disordered" evidence="1">
    <location>
        <begin position="19"/>
        <end position="45"/>
    </location>
</feature>
<gene>
    <name evidence="3" type="ORF">Fcan01_06845</name>
</gene>
<accession>A0A226EL93</accession>
<evidence type="ECO:0000256" key="1">
    <source>
        <dbReference type="SAM" id="MobiDB-lite"/>
    </source>
</evidence>
<organism evidence="3 4">
    <name type="scientific">Folsomia candida</name>
    <name type="common">Springtail</name>
    <dbReference type="NCBI Taxonomy" id="158441"/>
    <lineage>
        <taxon>Eukaryota</taxon>
        <taxon>Metazoa</taxon>
        <taxon>Ecdysozoa</taxon>
        <taxon>Arthropoda</taxon>
        <taxon>Hexapoda</taxon>
        <taxon>Collembola</taxon>
        <taxon>Entomobryomorpha</taxon>
        <taxon>Isotomoidea</taxon>
        <taxon>Isotomidae</taxon>
        <taxon>Proisotominae</taxon>
        <taxon>Folsomia</taxon>
    </lineage>
</organism>
<keyword evidence="4" id="KW-1185">Reference proteome</keyword>
<feature type="signal peptide" evidence="2">
    <location>
        <begin position="1"/>
        <end position="19"/>
    </location>
</feature>